<dbReference type="GO" id="GO:0009247">
    <property type="term" value="P:glycolipid biosynthetic process"/>
    <property type="evidence" value="ECO:0007669"/>
    <property type="project" value="InterPro"/>
</dbReference>
<comment type="similarity">
    <text evidence="1">Belongs to the glycosyltransferase 28 family.</text>
</comment>
<accession>A0A858RM45</accession>
<reference evidence="5 6" key="1">
    <citation type="submission" date="2020-04" db="EMBL/GenBank/DDBJ databases">
        <title>Luteolibacter sp. G-1-1-1 isolated from soil.</title>
        <authorList>
            <person name="Dahal R.H."/>
        </authorList>
    </citation>
    <scope>NUCLEOTIDE SEQUENCE [LARGE SCALE GENOMIC DNA]</scope>
    <source>
        <strain evidence="5 6">G-1-1-1</strain>
    </source>
</reference>
<evidence type="ECO:0000256" key="3">
    <source>
        <dbReference type="ARBA" id="ARBA00022679"/>
    </source>
</evidence>
<dbReference type="Proteomes" id="UP000501812">
    <property type="component" value="Chromosome"/>
</dbReference>
<dbReference type="RefSeq" id="WP_169456942.1">
    <property type="nucleotide sequence ID" value="NZ_CP051774.1"/>
</dbReference>
<feature type="domain" description="Diacylglycerol glucosyltransferase N-terminal" evidence="4">
    <location>
        <begin position="16"/>
        <end position="179"/>
    </location>
</feature>
<dbReference type="Gene3D" id="3.40.50.2000">
    <property type="entry name" value="Glycogen Phosphorylase B"/>
    <property type="match status" value="1"/>
</dbReference>
<dbReference type="SUPFAM" id="SSF53756">
    <property type="entry name" value="UDP-Glycosyltransferase/glycogen phosphorylase"/>
    <property type="match status" value="1"/>
</dbReference>
<dbReference type="AlphaFoldDB" id="A0A858RM45"/>
<evidence type="ECO:0000259" key="4">
    <source>
        <dbReference type="Pfam" id="PF06925"/>
    </source>
</evidence>
<evidence type="ECO:0000313" key="5">
    <source>
        <dbReference type="EMBL" id="QJE98456.1"/>
    </source>
</evidence>
<dbReference type="Pfam" id="PF06925">
    <property type="entry name" value="MGDG_synth"/>
    <property type="match status" value="1"/>
</dbReference>
<organism evidence="5 6">
    <name type="scientific">Luteolibacter luteus</name>
    <dbReference type="NCBI Taxonomy" id="2728835"/>
    <lineage>
        <taxon>Bacteria</taxon>
        <taxon>Pseudomonadati</taxon>
        <taxon>Verrucomicrobiota</taxon>
        <taxon>Verrucomicrobiia</taxon>
        <taxon>Verrucomicrobiales</taxon>
        <taxon>Verrucomicrobiaceae</taxon>
        <taxon>Luteolibacter</taxon>
    </lineage>
</organism>
<keyword evidence="6" id="KW-1185">Reference proteome</keyword>
<name>A0A858RM45_9BACT</name>
<keyword evidence="3" id="KW-0808">Transferase</keyword>
<dbReference type="GO" id="GO:0016758">
    <property type="term" value="F:hexosyltransferase activity"/>
    <property type="evidence" value="ECO:0007669"/>
    <property type="project" value="InterPro"/>
</dbReference>
<proteinExistence type="inferred from homology"/>
<gene>
    <name evidence="5" type="ORF">HHL09_22605</name>
</gene>
<dbReference type="KEGG" id="luo:HHL09_22605"/>
<dbReference type="InterPro" id="IPR050519">
    <property type="entry name" value="Glycosyltransf_28_UgtP"/>
</dbReference>
<dbReference type="InterPro" id="IPR009695">
    <property type="entry name" value="Diacylglyc_glucosyltr_N"/>
</dbReference>
<dbReference type="GO" id="GO:0016020">
    <property type="term" value="C:membrane"/>
    <property type="evidence" value="ECO:0007669"/>
    <property type="project" value="GOC"/>
</dbReference>
<evidence type="ECO:0000256" key="2">
    <source>
        <dbReference type="ARBA" id="ARBA00022676"/>
    </source>
</evidence>
<dbReference type="PANTHER" id="PTHR43025:SF3">
    <property type="entry name" value="MONOGALACTOSYLDIACYLGLYCEROL SYNTHASE 1, CHLOROPLASTIC"/>
    <property type="match status" value="1"/>
</dbReference>
<evidence type="ECO:0000313" key="6">
    <source>
        <dbReference type="Proteomes" id="UP000501812"/>
    </source>
</evidence>
<sequence length="382" mass="42187">MPARILICTAAFGEGHNSAARNLALALEEAGAEARVTDPCMLGAPVSTKWICKGYRLVTTRAPRLWYRVYLQTDQVDFTKQRMPLMRKPERKLGELVETWKPDAVVATYPLYPYFLERLLEGHPNPPKIFTVVTDSIEINAAWVKAPTSEWLVSDPFTRTALIKAGLPAERVVDTGFPVNPAFSRLDPVPADDPCKPFRVLHFTTGRRLQVRRISKAILNASPNTEITIILGRNVRHLWHKAKEIRDAFPGRVKIKGWTRKVPALLNSHHLVVGKAGGATVHEAIAARVPMLVHHLVPGQEEGNLKLLEAIGAGGLAETPEALRTAVADLLADDAALWRSMKRKLAVHGRNAGAIASARHILERCKESPAKDQSSQVTSIQE</sequence>
<protein>
    <recommendedName>
        <fullName evidence="4">Diacylglycerol glucosyltransferase N-terminal domain-containing protein</fullName>
    </recommendedName>
</protein>
<keyword evidence="2" id="KW-0328">Glycosyltransferase</keyword>
<dbReference type="EMBL" id="CP051774">
    <property type="protein sequence ID" value="QJE98456.1"/>
    <property type="molecule type" value="Genomic_DNA"/>
</dbReference>
<dbReference type="PANTHER" id="PTHR43025">
    <property type="entry name" value="MONOGALACTOSYLDIACYLGLYCEROL SYNTHASE"/>
    <property type="match status" value="1"/>
</dbReference>
<evidence type="ECO:0000256" key="1">
    <source>
        <dbReference type="ARBA" id="ARBA00006962"/>
    </source>
</evidence>